<evidence type="ECO:0000259" key="12">
    <source>
        <dbReference type="Pfam" id="PF02767"/>
    </source>
</evidence>
<evidence type="ECO:0000256" key="1">
    <source>
        <dbReference type="ARBA" id="ARBA00004496"/>
    </source>
</evidence>
<feature type="domain" description="DNA polymerase III beta sliding clamp C-terminal" evidence="13">
    <location>
        <begin position="255"/>
        <end position="360"/>
    </location>
</feature>
<reference evidence="14 15" key="1">
    <citation type="submission" date="2016-10" db="EMBL/GenBank/DDBJ databases">
        <title>Paenibacillus species isolates.</title>
        <authorList>
            <person name="Beno S.M."/>
        </authorList>
    </citation>
    <scope>NUCLEOTIDE SEQUENCE [LARGE SCALE GENOMIC DNA]</scope>
    <source>
        <strain evidence="14 15">FSL H7-0744</strain>
    </source>
</reference>
<name>A0ABX3HIH2_PAEBO</name>
<comment type="subunit">
    <text evidence="10">Forms a ring-shaped head-to-tail homodimer around DNA.</text>
</comment>
<evidence type="ECO:0000256" key="2">
    <source>
        <dbReference type="ARBA" id="ARBA00010752"/>
    </source>
</evidence>
<protein>
    <recommendedName>
        <fullName evidence="3 10">Beta sliding clamp</fullName>
    </recommendedName>
</protein>
<keyword evidence="5 10" id="KW-0808">Transferase</keyword>
<evidence type="ECO:0000256" key="4">
    <source>
        <dbReference type="ARBA" id="ARBA00022490"/>
    </source>
</evidence>
<dbReference type="PANTHER" id="PTHR30478">
    <property type="entry name" value="DNA POLYMERASE III SUBUNIT BETA"/>
    <property type="match status" value="1"/>
</dbReference>
<dbReference type="InterPro" id="IPR022635">
    <property type="entry name" value="DNA_polIII_beta_C"/>
</dbReference>
<dbReference type="SUPFAM" id="SSF55979">
    <property type="entry name" value="DNA clamp"/>
    <property type="match status" value="3"/>
</dbReference>
<evidence type="ECO:0000256" key="7">
    <source>
        <dbReference type="ARBA" id="ARBA00022705"/>
    </source>
</evidence>
<dbReference type="Pfam" id="PF02768">
    <property type="entry name" value="DNA_pol3_beta_3"/>
    <property type="match status" value="1"/>
</dbReference>
<evidence type="ECO:0000259" key="13">
    <source>
        <dbReference type="Pfam" id="PF02768"/>
    </source>
</evidence>
<dbReference type="Proteomes" id="UP000187412">
    <property type="component" value="Unassembled WGS sequence"/>
</dbReference>
<dbReference type="Gene3D" id="3.10.150.10">
    <property type="entry name" value="DNA Polymerase III, subunit A, domain 2"/>
    <property type="match status" value="1"/>
</dbReference>
<evidence type="ECO:0000259" key="11">
    <source>
        <dbReference type="Pfam" id="PF00712"/>
    </source>
</evidence>
<keyword evidence="9" id="KW-0238">DNA-binding</keyword>
<dbReference type="InterPro" id="IPR001001">
    <property type="entry name" value="DNA_polIII_beta"/>
</dbReference>
<keyword evidence="15" id="KW-1185">Reference proteome</keyword>
<dbReference type="PIRSF" id="PIRSF000804">
    <property type="entry name" value="DNA_pol_III_b"/>
    <property type="match status" value="1"/>
</dbReference>
<dbReference type="InterPro" id="IPR046938">
    <property type="entry name" value="DNA_clamp_sf"/>
</dbReference>
<dbReference type="EMBL" id="MPTB01000010">
    <property type="protein sequence ID" value="OMD49096.1"/>
    <property type="molecule type" value="Genomic_DNA"/>
</dbReference>
<evidence type="ECO:0000256" key="9">
    <source>
        <dbReference type="ARBA" id="ARBA00023125"/>
    </source>
</evidence>
<feature type="domain" description="DNA polymerase III beta sliding clamp central" evidence="12">
    <location>
        <begin position="138"/>
        <end position="251"/>
    </location>
</feature>
<organism evidence="14 15">
    <name type="scientific">Paenibacillus borealis</name>
    <dbReference type="NCBI Taxonomy" id="160799"/>
    <lineage>
        <taxon>Bacteria</taxon>
        <taxon>Bacillati</taxon>
        <taxon>Bacillota</taxon>
        <taxon>Bacilli</taxon>
        <taxon>Bacillales</taxon>
        <taxon>Paenibacillaceae</taxon>
        <taxon>Paenibacillus</taxon>
    </lineage>
</organism>
<proteinExistence type="inferred from homology"/>
<evidence type="ECO:0000256" key="3">
    <source>
        <dbReference type="ARBA" id="ARBA00021035"/>
    </source>
</evidence>
<keyword evidence="7 10" id="KW-0235">DNA replication</keyword>
<dbReference type="InterPro" id="IPR022634">
    <property type="entry name" value="DNA_polIII_beta_N"/>
</dbReference>
<accession>A0ABX3HIH2</accession>
<evidence type="ECO:0000256" key="6">
    <source>
        <dbReference type="ARBA" id="ARBA00022695"/>
    </source>
</evidence>
<dbReference type="PANTHER" id="PTHR30478:SF0">
    <property type="entry name" value="BETA SLIDING CLAMP"/>
    <property type="match status" value="1"/>
</dbReference>
<evidence type="ECO:0000256" key="8">
    <source>
        <dbReference type="ARBA" id="ARBA00022932"/>
    </source>
</evidence>
<comment type="caution">
    <text evidence="14">The sequence shown here is derived from an EMBL/GenBank/DDBJ whole genome shotgun (WGS) entry which is preliminary data.</text>
</comment>
<comment type="similarity">
    <text evidence="2 10">Belongs to the beta sliding clamp family.</text>
</comment>
<comment type="function">
    <text evidence="10">Confers DNA tethering and processivity to DNA polymerases and other proteins. Acts as a clamp, forming a ring around DNA (a reaction catalyzed by the clamp-loading complex) which diffuses in an ATP-independent manner freely and bidirectionally along dsDNA. Initially characterized for its ability to contact the catalytic subunit of DNA polymerase III (Pol III), a complex, multichain enzyme responsible for most of the replicative synthesis in bacteria; Pol III exhibits 3'-5' exonuclease proofreading activity. The beta chain is required for initiation of replication as well as for processivity of DNA replication.</text>
</comment>
<keyword evidence="8 10" id="KW-0239">DNA-directed DNA polymerase</keyword>
<dbReference type="Gene3D" id="3.70.10.10">
    <property type="match status" value="1"/>
</dbReference>
<gene>
    <name evidence="14" type="ORF">BSK56_09705</name>
</gene>
<comment type="subcellular location">
    <subcellularLocation>
        <location evidence="1 10">Cytoplasm</location>
    </subcellularLocation>
</comment>
<keyword evidence="6 10" id="KW-0548">Nucleotidyltransferase</keyword>
<sequence>MLVNVTKESLLHALQHVLKAVVANSPNPILSGIHIQAYEKALVFTASNTSMTIQYRVPEDKDSMNVQRTGGIVVPARYLSEIIRRLHAGWIACESEEPFILSITSGDSHVRLCGLDPAEFPPVHSPFTDAEPACKFHIQNDVLRSAIRQVCVAASTSDSRPVLTGVSFEFTGGNLSLMATDGIRFASRTLHTGYNINNGTNVIVPAKNINEIVKMLSDDKAATEIAVSRHQISFTANELHVQSVLIEGVFPSAVKNVIPQSCKSELLIGPYGFLQAVERVSVLAGGNIIRLTAASGKLVLLSGTADIGEVRDEISLEAMEGDDFTIALNGRFLLDILRCLDSGSLRVRYTGKESPVVILTTDPLSPALFLITPVRTHD</sequence>
<evidence type="ECO:0000313" key="15">
    <source>
        <dbReference type="Proteomes" id="UP000187412"/>
    </source>
</evidence>
<dbReference type="Pfam" id="PF00712">
    <property type="entry name" value="DNA_pol3_beta"/>
    <property type="match status" value="1"/>
</dbReference>
<feature type="domain" description="DNA polymerase III beta sliding clamp N-terminal" evidence="11">
    <location>
        <begin position="3"/>
        <end position="122"/>
    </location>
</feature>
<evidence type="ECO:0000256" key="5">
    <source>
        <dbReference type="ARBA" id="ARBA00022679"/>
    </source>
</evidence>
<evidence type="ECO:0000256" key="10">
    <source>
        <dbReference type="PIRNR" id="PIRNR000804"/>
    </source>
</evidence>
<evidence type="ECO:0000313" key="14">
    <source>
        <dbReference type="EMBL" id="OMD49096.1"/>
    </source>
</evidence>
<keyword evidence="4 10" id="KW-0963">Cytoplasm</keyword>
<dbReference type="SMART" id="SM00480">
    <property type="entry name" value="POL3Bc"/>
    <property type="match status" value="1"/>
</dbReference>
<dbReference type="RefSeq" id="WP_076110339.1">
    <property type="nucleotide sequence ID" value="NZ_MPTB01000010.1"/>
</dbReference>
<dbReference type="NCBIfam" id="TIGR00663">
    <property type="entry name" value="dnan"/>
    <property type="match status" value="1"/>
</dbReference>
<dbReference type="CDD" id="cd00140">
    <property type="entry name" value="beta_clamp"/>
    <property type="match status" value="1"/>
</dbReference>
<dbReference type="InterPro" id="IPR022637">
    <property type="entry name" value="DNA_polIII_beta_cen"/>
</dbReference>
<dbReference type="Pfam" id="PF02767">
    <property type="entry name" value="DNA_pol3_beta_2"/>
    <property type="match status" value="1"/>
</dbReference>